<accession>A0A9P9XXG7</accession>
<comment type="caution">
    <text evidence="3">The sequence shown here is derived from an EMBL/GenBank/DDBJ whole genome shotgun (WGS) entry which is preliminary data.</text>
</comment>
<dbReference type="RefSeq" id="XP_051360000.1">
    <property type="nucleotide sequence ID" value="XM_051509011.1"/>
</dbReference>
<evidence type="ECO:0000313" key="3">
    <source>
        <dbReference type="EMBL" id="KAI6779144.1"/>
    </source>
</evidence>
<sequence>MLPSQLLGTYRQYKRDTDSVASWLASTAKASGFPADLLTAPGGAGGTQAPKVGRLKGKERAKARSGGKQGTPKPAETKVAKHIIAIKDFLPLAQWIAGRQNPTISVPDVFSATIDRLITLRSEFSGKLSEHGVEPDSRSDERHGYFVGVLEAVRAAVCPRETPSTATAAASAAADSANDASKVLGEDLGGRFAGLTVDEPSQAFVEAFRNAPHERPKPRDNDPVSYEAEPQTSLEDTLFAFAVLVDDLNRIRSRIDWIWSNHRDGMLDLAAAAVATNTAISLARSLIDQVKPVMDKQKGGAWGLLNKLFFATCLRKGHQTQEIYLDDSQDNFNYDLYDTADECYLVAFRHLTSFVDVLDPNSLPLIKEGMFGTYDASSDRSSKTGPQRHQEDQILLLEFFTELVTVNRLLPGYPIEDEFLRGIKELEKTGTIPFSLVFAAQIYLDIHHIMRAAVRQSFAVMVNETTVMHNTLQAHLDFHKDLKTKNWPASNDHALRELSRLLDWMGKDPVHGAKAKQFTRMKRPVPPEMEVHRIMIYSPILAGLYLFRIRAQVYEAGVAVANAWGSITYSAHIYNALLQQGLVEGRWEDMDVLLTNMGDGNFWTGGERPQTLQDCFQKFCLQMGVSAAAFTKNRRRQPTVASRAGPRGMKEGAPVSSMLATKICSKADMDWTLDLIDNIVARSAYQMQGSLNEGDLTMTLIDDAQELKARDRLRQQKAKARASGKDKTTLVPEELVETLVLSLHSESLEMSFPLLFMHRWCWKLLRMIKECCDPVLRELYTPAYMDKESELPWVAGYILMAASGLEGTRDLRLFHLAAVPLNEMIGTGAHQMAIKMLRDIGKNIQFEEEQSEDE</sequence>
<feature type="compositionally biased region" description="Basic and acidic residues" evidence="1">
    <location>
        <begin position="211"/>
        <end position="222"/>
    </location>
</feature>
<reference evidence="3" key="1">
    <citation type="journal article" date="2021" name="J Fungi (Basel)">
        <title>Genomic and Metabolomic Analyses of the Marine Fungus Emericellopsis cladophorae: Insights into Saltwater Adaptability Mechanisms and Its Biosynthetic Potential.</title>
        <authorList>
            <person name="Goncalves M.F.M."/>
            <person name="Hilario S."/>
            <person name="Van de Peer Y."/>
            <person name="Esteves A.C."/>
            <person name="Alves A."/>
        </authorList>
    </citation>
    <scope>NUCLEOTIDE SEQUENCE</scope>
    <source>
        <strain evidence="3">MUM 19.33</strain>
    </source>
</reference>
<reference evidence="3" key="2">
    <citation type="submission" date="2022-07" db="EMBL/GenBank/DDBJ databases">
        <authorList>
            <person name="Goncalves M.F.M."/>
            <person name="Hilario S."/>
            <person name="Van De Peer Y."/>
            <person name="Esteves A.C."/>
            <person name="Alves A."/>
        </authorList>
    </citation>
    <scope>NUCLEOTIDE SEQUENCE</scope>
    <source>
        <strain evidence="3">MUM 19.33</strain>
    </source>
</reference>
<keyword evidence="4" id="KW-1185">Reference proteome</keyword>
<protein>
    <recommendedName>
        <fullName evidence="2">DUF6604 domain-containing protein</fullName>
    </recommendedName>
</protein>
<gene>
    <name evidence="3" type="ORF">J7T54_007599</name>
</gene>
<name>A0A9P9XXG7_9HYPO</name>
<evidence type="ECO:0000259" key="2">
    <source>
        <dbReference type="Pfam" id="PF20253"/>
    </source>
</evidence>
<evidence type="ECO:0000256" key="1">
    <source>
        <dbReference type="SAM" id="MobiDB-lite"/>
    </source>
</evidence>
<feature type="domain" description="DUF6604" evidence="2">
    <location>
        <begin position="11"/>
        <end position="291"/>
    </location>
</feature>
<dbReference type="PANTHER" id="PTHR38795">
    <property type="entry name" value="DUF6604 DOMAIN-CONTAINING PROTEIN"/>
    <property type="match status" value="1"/>
</dbReference>
<feature type="region of interest" description="Disordered" evidence="1">
    <location>
        <begin position="40"/>
        <end position="76"/>
    </location>
</feature>
<evidence type="ECO:0000313" key="4">
    <source>
        <dbReference type="Proteomes" id="UP001055219"/>
    </source>
</evidence>
<dbReference type="OrthoDB" id="5238236at2759"/>
<dbReference type="EMBL" id="JAGIXG020000052">
    <property type="protein sequence ID" value="KAI6779144.1"/>
    <property type="molecule type" value="Genomic_DNA"/>
</dbReference>
<dbReference type="GeneID" id="75834073"/>
<feature type="region of interest" description="Disordered" evidence="1">
    <location>
        <begin position="210"/>
        <end position="229"/>
    </location>
</feature>
<dbReference type="InterPro" id="IPR046539">
    <property type="entry name" value="DUF6604"/>
</dbReference>
<organism evidence="3 4">
    <name type="scientific">Emericellopsis cladophorae</name>
    <dbReference type="NCBI Taxonomy" id="2686198"/>
    <lineage>
        <taxon>Eukaryota</taxon>
        <taxon>Fungi</taxon>
        <taxon>Dikarya</taxon>
        <taxon>Ascomycota</taxon>
        <taxon>Pezizomycotina</taxon>
        <taxon>Sordariomycetes</taxon>
        <taxon>Hypocreomycetidae</taxon>
        <taxon>Hypocreales</taxon>
        <taxon>Bionectriaceae</taxon>
        <taxon>Emericellopsis</taxon>
    </lineage>
</organism>
<proteinExistence type="predicted"/>
<dbReference type="AlphaFoldDB" id="A0A9P9XXG7"/>
<dbReference type="PANTHER" id="PTHR38795:SF1">
    <property type="entry name" value="DUF6604 DOMAIN-CONTAINING PROTEIN"/>
    <property type="match status" value="1"/>
</dbReference>
<dbReference type="Proteomes" id="UP001055219">
    <property type="component" value="Unassembled WGS sequence"/>
</dbReference>
<dbReference type="Pfam" id="PF20253">
    <property type="entry name" value="DUF6604"/>
    <property type="match status" value="1"/>
</dbReference>